<dbReference type="InterPro" id="IPR015919">
    <property type="entry name" value="Cadherin-like_sf"/>
</dbReference>
<dbReference type="InterPro" id="IPR011042">
    <property type="entry name" value="6-blade_b-propeller_TolB-like"/>
</dbReference>
<dbReference type="Proteomes" id="UP000252249">
    <property type="component" value="Unassembled WGS sequence"/>
</dbReference>
<dbReference type="Gene3D" id="2.120.10.30">
    <property type="entry name" value="TolB, C-terminal domain"/>
    <property type="match status" value="1"/>
</dbReference>
<gene>
    <name evidence="5" type="ORF">DU428_09290</name>
</gene>
<protein>
    <submittedName>
        <fullName evidence="5">HYR domain-containing protein</fullName>
    </submittedName>
</protein>
<dbReference type="Pfam" id="PF02494">
    <property type="entry name" value="HYR"/>
    <property type="match status" value="2"/>
</dbReference>
<reference evidence="5 6" key="1">
    <citation type="submission" date="2018-07" db="EMBL/GenBank/DDBJ databases">
        <title>Oceanihabitans testaceum sp. nov., isolated from marine sediment.</title>
        <authorList>
            <person name="Li C.-M."/>
        </authorList>
    </citation>
    <scope>NUCLEOTIDE SEQUENCE [LARGE SCALE GENOMIC DNA]</scope>
    <source>
        <strain evidence="5 6">S9-10</strain>
    </source>
</reference>
<dbReference type="SUPFAM" id="SSF63446">
    <property type="entry name" value="Type I dockerin domain"/>
    <property type="match status" value="1"/>
</dbReference>
<proteinExistence type="predicted"/>
<feature type="compositionally biased region" description="Acidic residues" evidence="2">
    <location>
        <begin position="617"/>
        <end position="632"/>
    </location>
</feature>
<dbReference type="InterPro" id="IPR003410">
    <property type="entry name" value="HYR_dom"/>
</dbReference>
<name>A0A368P3M9_9FLAO</name>
<sequence length="1606" mass="171318">MMLYKTLKQYFVLLIISYTFSVSQNISAQTISFGSSGLVGQTVLNPTSLDFGPDGRLYVSQQDGKIWAYTISRDAAISGSGTYTITNTEVINTIQTGIVNHNDSGVANTTQQRLITGILTAGTPTNPIIYVTSSDFLFGGGGAGSDTNLDTNSSILSKLEWTGTSWHKIDLIRGLARCEENHAINGMDMFEKDGNTYLLISQGGNTNKGAPSNNFAGTPEYFLSGSILVANLTQLESMPVYTDPRTNTEYVYDLPTLNDPTRLDIDNTHPEFPYPVGHPMYNATIDINDPFGGNNSLNQAFPEPGGPLQVFAPGFRNAYDILVTEGGRIYTSDNGPNSLWGGVPKIYDSATDQYLGDESTITYDPLLHYVTNEMNESGSSLIGDPLHYVGTINDSNKTYYGGHPIPIAAFPSRAKVIAYHKVNGTWEAASTHDFGTLLTGAAGYFNNSFSIADFPDEPRLAEYLLDEPVGSSKVNILDVRNSSTNGITEYTASNFGGIMQGNVLTASFNGDINRYKFNTAGNAIEEYEVIFSGFGSIPLDVIAQGDNDVFPGTVWAVTYGANNITVFEPSDIDCIQPGEPGYDPEADNDGDGYTNQDEIDNGTNICSQGSKPKDNDGDFVSDLNDDDDDNDGILDVNDPFALDPDNGLSTNLPVNLPLWNNDPGTGFFGLGFTGLMLDPSGNTDYLTQFNEEDLSFGGAAGKATVDLVTSGDALTNNQANAFQFGVNVDSNSNPFTIHSKIESPFFGISGSQTEPVDYQSYGISLGNGDQDNYLKLVLMNGTSNADTVQGLQVLMEDNGVVTHDTAYDIPGILNAGSVNLYFSVDPAANTAQPFYSIDDGQTLNVLGAPITLPLSFLDATDNIGLAIGMISTSRGATPFTATWDYFEVYENQNGILSSEPEPLDFGLTPTANSLRKKPLKLSNEGGPTDDPITISTLNFTGVDAALFSTDAVFPIVVNPGSSVHIPINFLSDNIVGIKNATVEITHSGNNPLITNNVTGELTDIYQPIVRINAGGATIAASDGGPDWEINNSNGSTTGPSYTVSSGSKFEITPMELDYAAKDASIPAYIDEATYLEIIRTQRSISASSTPMVFSIPVPNGDYIVNFYAGNLYHGTRFPGSRIFSVDIEGERRIDNLDVVASYGHRAAGMIQNNVQVNDGILEIAFFRNIENPLVNAIEILGVANSNIVIEPIADITNCELEISDFSAIASGGSSSANFTYSISGQPSGLSIEPTNGLIYGTIDASAVTGGPNNDGVHQVIVTVSKPGSTDATETFTWTVLEDIEAPALTCLADIAQTADAGTCSAIVSIAEPTATDNCTSAITYSGTRSDSLELTDTYPLGNTIITWVATDAAGNSSATCEQTITITDDELPIITCPEDIIEIIAEGETQATVAITEPTATDNCSGAISYNGVRSDALALTDTYPLGETIITWIATDAAGNESGACTQTITVTHSYSLSLMVSLQGRTDYSGSYSVIIYKEEDLVTPIHSLNETADTSGNILLSTELIPGNYKVLVKHPQYLQRLLNLTLVENQTETISPMLAGDINNDNNVNFLDFGILSSTYGLSSTDTGFDSQADLDNNLTINYLDFGLLSGNHSLSGETQND</sequence>
<feature type="compositionally biased region" description="Polar residues" evidence="2">
    <location>
        <begin position="593"/>
        <end position="610"/>
    </location>
</feature>
<dbReference type="Gene3D" id="2.60.120.430">
    <property type="entry name" value="Galactose-binding lectin"/>
    <property type="match status" value="1"/>
</dbReference>
<dbReference type="EMBL" id="QPIG01000003">
    <property type="protein sequence ID" value="RCU57128.1"/>
    <property type="molecule type" value="Genomic_DNA"/>
</dbReference>
<dbReference type="Pfam" id="PF05345">
    <property type="entry name" value="He_PIG"/>
    <property type="match status" value="1"/>
</dbReference>
<evidence type="ECO:0000256" key="2">
    <source>
        <dbReference type="SAM" id="MobiDB-lite"/>
    </source>
</evidence>
<dbReference type="Gene3D" id="2.60.120.200">
    <property type="match status" value="1"/>
</dbReference>
<feature type="signal peptide" evidence="3">
    <location>
        <begin position="1"/>
        <end position="28"/>
    </location>
</feature>
<evidence type="ECO:0000259" key="4">
    <source>
        <dbReference type="PROSITE" id="PS50825"/>
    </source>
</evidence>
<feature type="region of interest" description="Disordered" evidence="2">
    <location>
        <begin position="575"/>
        <end position="638"/>
    </location>
</feature>
<dbReference type="SUPFAM" id="SSF49785">
    <property type="entry name" value="Galactose-binding domain-like"/>
    <property type="match status" value="1"/>
</dbReference>
<keyword evidence="1" id="KW-0677">Repeat</keyword>
<comment type="caution">
    <text evidence="5">The sequence shown here is derived from an EMBL/GenBank/DDBJ whole genome shotgun (WGS) entry which is preliminary data.</text>
</comment>
<dbReference type="GO" id="GO:0005509">
    <property type="term" value="F:calcium ion binding"/>
    <property type="evidence" value="ECO:0007669"/>
    <property type="project" value="InterPro"/>
</dbReference>
<dbReference type="Gene3D" id="2.60.40.4130">
    <property type="match status" value="1"/>
</dbReference>
<dbReference type="GO" id="GO:0000272">
    <property type="term" value="P:polysaccharide catabolic process"/>
    <property type="evidence" value="ECO:0007669"/>
    <property type="project" value="InterPro"/>
</dbReference>
<evidence type="ECO:0000256" key="1">
    <source>
        <dbReference type="ARBA" id="ARBA00022737"/>
    </source>
</evidence>
<keyword evidence="6" id="KW-1185">Reference proteome</keyword>
<dbReference type="OrthoDB" id="996574at2"/>
<dbReference type="SUPFAM" id="SSF49313">
    <property type="entry name" value="Cadherin-like"/>
    <property type="match status" value="1"/>
</dbReference>
<dbReference type="InterPro" id="IPR013783">
    <property type="entry name" value="Ig-like_fold"/>
</dbReference>
<evidence type="ECO:0000313" key="5">
    <source>
        <dbReference type="EMBL" id="RCU57128.1"/>
    </source>
</evidence>
<dbReference type="Gene3D" id="2.60.40.10">
    <property type="entry name" value="Immunoglobulins"/>
    <property type="match status" value="2"/>
</dbReference>
<dbReference type="GO" id="GO:0016020">
    <property type="term" value="C:membrane"/>
    <property type="evidence" value="ECO:0007669"/>
    <property type="project" value="InterPro"/>
</dbReference>
<dbReference type="RefSeq" id="WP_113966424.1">
    <property type="nucleotide sequence ID" value="NZ_QNRP01000005.1"/>
</dbReference>
<keyword evidence="3" id="KW-0732">Signal</keyword>
<feature type="domain" description="HYR" evidence="4">
    <location>
        <begin position="1281"/>
        <end position="1366"/>
    </location>
</feature>
<evidence type="ECO:0000313" key="6">
    <source>
        <dbReference type="Proteomes" id="UP000252249"/>
    </source>
</evidence>
<dbReference type="PANTHER" id="PTHR24273">
    <property type="entry name" value="FI04643P-RELATED"/>
    <property type="match status" value="1"/>
</dbReference>
<dbReference type="Pfam" id="PF11721">
    <property type="entry name" value="Malectin"/>
    <property type="match status" value="1"/>
</dbReference>
<organism evidence="5 6">
    <name type="scientific">Oceanihabitans sediminis</name>
    <dbReference type="NCBI Taxonomy" id="1812012"/>
    <lineage>
        <taxon>Bacteria</taxon>
        <taxon>Pseudomonadati</taxon>
        <taxon>Bacteroidota</taxon>
        <taxon>Flavobacteriia</taxon>
        <taxon>Flavobacteriales</taxon>
        <taxon>Flavobacteriaceae</taxon>
        <taxon>Oceanihabitans</taxon>
    </lineage>
</organism>
<evidence type="ECO:0000256" key="3">
    <source>
        <dbReference type="SAM" id="SignalP"/>
    </source>
</evidence>
<feature type="domain" description="HYR" evidence="4">
    <location>
        <begin position="1367"/>
        <end position="1454"/>
    </location>
</feature>
<dbReference type="InterPro" id="IPR036439">
    <property type="entry name" value="Dockerin_dom_sf"/>
</dbReference>
<feature type="chain" id="PRO_5016719428" evidence="3">
    <location>
        <begin position="29"/>
        <end position="1606"/>
    </location>
</feature>
<dbReference type="InterPro" id="IPR021720">
    <property type="entry name" value="Malectin_dom"/>
</dbReference>
<accession>A0A368P3M9</accession>
<dbReference type="PANTHER" id="PTHR24273:SF32">
    <property type="entry name" value="HYALIN"/>
    <property type="match status" value="1"/>
</dbReference>
<dbReference type="PROSITE" id="PS50825">
    <property type="entry name" value="HYR"/>
    <property type="match status" value="2"/>
</dbReference>
<dbReference type="InterPro" id="IPR008979">
    <property type="entry name" value="Galactose-bd-like_sf"/>
</dbReference>